<name>A0A9N8X3B9_9BURK</name>
<gene>
    <name evidence="2" type="ORF">LMG31841_04853</name>
</gene>
<dbReference type="RefSeq" id="WP_228882498.1">
    <property type="nucleotide sequence ID" value="NZ_CAJQZC010000011.1"/>
</dbReference>
<keyword evidence="1" id="KW-1133">Transmembrane helix</keyword>
<keyword evidence="1" id="KW-0472">Membrane</keyword>
<proteinExistence type="predicted"/>
<sequence>MSSFHRTDWLSLASPIITLLIVAGGYGVAYWQEKGKNRATAEDIDRLTRTVESIKTENAVSLANLTHQNGLLLEQLKSRQQLRVAAIDKRLQAHQEAFTLWRGLMAFAHSERVGEVIVECQTWWEHNALYLEPQVREAFNRAYFAAASHRSLVNVPDREESTAATVRENWKLIMEAGDVILEAVELPALNEREQSTKLPTA</sequence>
<organism evidence="2 3">
    <name type="scientific">Paraburkholderia saeva</name>
    <dbReference type="NCBI Taxonomy" id="2777537"/>
    <lineage>
        <taxon>Bacteria</taxon>
        <taxon>Pseudomonadati</taxon>
        <taxon>Pseudomonadota</taxon>
        <taxon>Betaproteobacteria</taxon>
        <taxon>Burkholderiales</taxon>
        <taxon>Burkholderiaceae</taxon>
        <taxon>Paraburkholderia</taxon>
    </lineage>
</organism>
<protein>
    <submittedName>
        <fullName evidence="2">Uncharacterized protein</fullName>
    </submittedName>
</protein>
<evidence type="ECO:0000256" key="1">
    <source>
        <dbReference type="SAM" id="Phobius"/>
    </source>
</evidence>
<accession>A0A9N8X3B9</accession>
<feature type="transmembrane region" description="Helical" evidence="1">
    <location>
        <begin position="12"/>
        <end position="31"/>
    </location>
</feature>
<evidence type="ECO:0000313" key="3">
    <source>
        <dbReference type="Proteomes" id="UP000789704"/>
    </source>
</evidence>
<keyword evidence="3" id="KW-1185">Reference proteome</keyword>
<dbReference type="EMBL" id="CAJQZC010000011">
    <property type="protein sequence ID" value="CAG4919194.1"/>
    <property type="molecule type" value="Genomic_DNA"/>
</dbReference>
<keyword evidence="1" id="KW-0812">Transmembrane</keyword>
<evidence type="ECO:0000313" key="2">
    <source>
        <dbReference type="EMBL" id="CAG4919194.1"/>
    </source>
</evidence>
<dbReference type="Proteomes" id="UP000789704">
    <property type="component" value="Unassembled WGS sequence"/>
</dbReference>
<reference evidence="2" key="1">
    <citation type="submission" date="2021-04" db="EMBL/GenBank/DDBJ databases">
        <authorList>
            <person name="Vanwijnsberghe S."/>
        </authorList>
    </citation>
    <scope>NUCLEOTIDE SEQUENCE</scope>
    <source>
        <strain evidence="2">LMG 31841</strain>
    </source>
</reference>
<dbReference type="AlphaFoldDB" id="A0A9N8X3B9"/>
<comment type="caution">
    <text evidence="2">The sequence shown here is derived from an EMBL/GenBank/DDBJ whole genome shotgun (WGS) entry which is preliminary data.</text>
</comment>